<organism evidence="11 12">
    <name type="scientific">Brachyspira hampsonii 30446</name>
    <dbReference type="NCBI Taxonomy" id="1289135"/>
    <lineage>
        <taxon>Bacteria</taxon>
        <taxon>Pseudomonadati</taxon>
        <taxon>Spirochaetota</taxon>
        <taxon>Spirochaetia</taxon>
        <taxon>Brachyspirales</taxon>
        <taxon>Brachyspiraceae</taxon>
        <taxon>Brachyspira</taxon>
    </lineage>
</organism>
<evidence type="ECO:0000256" key="6">
    <source>
        <dbReference type="ARBA" id="ARBA00022642"/>
    </source>
</evidence>
<keyword evidence="4 7" id="KW-0597">Phosphoprotein</keyword>
<keyword evidence="11" id="KW-0808">Transferase</keyword>
<evidence type="ECO:0000256" key="7">
    <source>
        <dbReference type="HAMAP-Rule" id="MF_00570"/>
    </source>
</evidence>
<dbReference type="Pfam" id="PF04095">
    <property type="entry name" value="NAPRTase"/>
    <property type="match status" value="1"/>
</dbReference>
<feature type="domain" description="Nicotinate/nicotinamide phosphoribosyltransferase" evidence="9">
    <location>
        <begin position="182"/>
        <end position="406"/>
    </location>
</feature>
<evidence type="ECO:0000256" key="5">
    <source>
        <dbReference type="ARBA" id="ARBA00022598"/>
    </source>
</evidence>
<dbReference type="GO" id="GO:0004516">
    <property type="term" value="F:nicotinate phosphoribosyltransferase activity"/>
    <property type="evidence" value="ECO:0007669"/>
    <property type="project" value="UniProtKB-UniRule"/>
</dbReference>
<reference evidence="11 12" key="1">
    <citation type="submission" date="2012-07" db="EMBL/GenBank/DDBJ databases">
        <title>Genome sequence of Brachyspira sp. 30446, isolated from a pig with mucohaemorrhagic colitis.</title>
        <authorList>
            <person name="Rubin J.E."/>
            <person name="Fernando C."/>
            <person name="Harding J.C.S."/>
            <person name="Hill J.E."/>
        </authorList>
    </citation>
    <scope>NUCLEOTIDE SEQUENCE [LARGE SCALE GENOMIC DNA]</scope>
    <source>
        <strain evidence="11 12">30446</strain>
    </source>
</reference>
<evidence type="ECO:0000313" key="12">
    <source>
        <dbReference type="Proteomes" id="UP000011663"/>
    </source>
</evidence>
<accession>A0A2U4FEB7</accession>
<comment type="function">
    <text evidence="7 8">Catalyzes the synthesis of beta-nicotinate D-ribonucleotide from nicotinate and 5-phospho-D-ribose 1-phosphate at the expense of ATP.</text>
</comment>
<dbReference type="InterPro" id="IPR007229">
    <property type="entry name" value="Nic_PRibTrfase-Fam"/>
</dbReference>
<name>A0A2U4FEB7_9SPIR</name>
<dbReference type="STRING" id="1289135.A966_03326"/>
<dbReference type="GO" id="GO:0034355">
    <property type="term" value="P:NAD+ biosynthetic process via the salvage pathway"/>
    <property type="evidence" value="ECO:0007669"/>
    <property type="project" value="TreeGrafter"/>
</dbReference>
<feature type="domain" description="Nicotinate phosphoribosyltransferase N-terminal" evidence="10">
    <location>
        <begin position="21"/>
        <end position="139"/>
    </location>
</feature>
<dbReference type="PANTHER" id="PTHR11098">
    <property type="entry name" value="NICOTINATE PHOSPHORIBOSYLTRANSFERASE"/>
    <property type="match status" value="1"/>
</dbReference>
<dbReference type="InterPro" id="IPR006406">
    <property type="entry name" value="Nic_PRibTrfase"/>
</dbReference>
<comment type="pathway">
    <text evidence="1 7 8">Cofactor biosynthesis; NAD(+) biosynthesis; nicotinate D-ribonucleotide from nicotinate: step 1/1.</text>
</comment>
<gene>
    <name evidence="7" type="primary">pncB</name>
    <name evidence="11" type="ORF">A966_03326</name>
</gene>
<dbReference type="InterPro" id="IPR041525">
    <property type="entry name" value="N/Namide_PRibTrfase"/>
</dbReference>
<comment type="caution">
    <text evidence="11">The sequence shown here is derived from an EMBL/GenBank/DDBJ whole genome shotgun (WGS) entry which is preliminary data.</text>
</comment>
<evidence type="ECO:0000256" key="1">
    <source>
        <dbReference type="ARBA" id="ARBA00004952"/>
    </source>
</evidence>
<dbReference type="UniPathway" id="UPA00253">
    <property type="reaction ID" value="UER00457"/>
</dbReference>
<dbReference type="Pfam" id="PF17767">
    <property type="entry name" value="NAPRTase_N"/>
    <property type="match status" value="1"/>
</dbReference>
<evidence type="ECO:0000256" key="8">
    <source>
        <dbReference type="RuleBase" id="RU003838"/>
    </source>
</evidence>
<evidence type="ECO:0000256" key="2">
    <source>
        <dbReference type="ARBA" id="ARBA00010897"/>
    </source>
</evidence>
<keyword evidence="5 7" id="KW-0436">Ligase</keyword>
<comment type="catalytic activity">
    <reaction evidence="7 8">
        <text>5-phospho-alpha-D-ribose 1-diphosphate + nicotinate + ATP + H2O = nicotinate beta-D-ribonucleotide + ADP + phosphate + diphosphate</text>
        <dbReference type="Rhea" id="RHEA:36163"/>
        <dbReference type="ChEBI" id="CHEBI:15377"/>
        <dbReference type="ChEBI" id="CHEBI:30616"/>
        <dbReference type="ChEBI" id="CHEBI:32544"/>
        <dbReference type="ChEBI" id="CHEBI:33019"/>
        <dbReference type="ChEBI" id="CHEBI:43474"/>
        <dbReference type="ChEBI" id="CHEBI:57502"/>
        <dbReference type="ChEBI" id="CHEBI:58017"/>
        <dbReference type="ChEBI" id="CHEBI:456216"/>
        <dbReference type="EC" id="6.3.4.21"/>
    </reaction>
</comment>
<dbReference type="HAMAP" id="MF_00570">
    <property type="entry name" value="NAPRTase"/>
    <property type="match status" value="1"/>
</dbReference>
<sequence length="411" mass="48541">MIKLIRINKDKIMKPIINSLLDTDLYKFTMQQCALRQFSDVWVRYVFRSRNILEWTEDMHKELLKQVKYFCDLRFRKDELEYLASLRFIKKDYIEFLKLYRPLAEHIKALFDDNKLTVEIEGPWYQTILWEIPVLAMISEIYYAYTVCKDDNGKRAYEQAEINLIRKIDEKLLPIHKSDNGFRFSEFGTRRRFSFDWQRKVVNILKDKLPAECLVGTSNVYFAKTYDLLAVGTNAHEYYQIGQALDKVRLAESQKFMLQSWVNEYRGDLGIALSDTLGTDKFLKDFDLYFAKLYDGIRHDSGDPFEWGYKVINHYKNLRVNPKTKTLLFSDSLNFDKAYNIYREFKEETNVTFGIGTYITNDFEPVAKPLNIVMKLQSVNGKPVAKLSDDEGKTICEDEAFLNYLKIVAKE</sequence>
<keyword evidence="11" id="KW-0328">Glycosyltransferase</keyword>
<dbReference type="InterPro" id="IPR040727">
    <property type="entry name" value="NAPRTase_N"/>
</dbReference>
<protein>
    <recommendedName>
        <fullName evidence="3 7">Nicotinate phosphoribosyltransferase</fullName>
        <shortName evidence="7">NAPRTase</shortName>
        <ecNumber evidence="3 7">6.3.4.21</ecNumber>
    </recommendedName>
</protein>
<dbReference type="InterPro" id="IPR036068">
    <property type="entry name" value="Nicotinate_pribotase-like_C"/>
</dbReference>
<evidence type="ECO:0000256" key="4">
    <source>
        <dbReference type="ARBA" id="ARBA00022553"/>
    </source>
</evidence>
<dbReference type="PIRSF" id="PIRSF000484">
    <property type="entry name" value="NAPRT"/>
    <property type="match status" value="1"/>
</dbReference>
<feature type="modified residue" description="Phosphohistidine; by autocatalysis" evidence="7">
    <location>
        <position position="236"/>
    </location>
</feature>
<evidence type="ECO:0000313" key="11">
    <source>
        <dbReference type="EMBL" id="EKV57914.1"/>
    </source>
</evidence>
<keyword evidence="6 7" id="KW-0662">Pyridine nucleotide biosynthesis</keyword>
<comment type="similarity">
    <text evidence="2 7 8">Belongs to the NAPRTase family.</text>
</comment>
<dbReference type="SUPFAM" id="SSF54675">
    <property type="entry name" value="Nicotinate/Quinolinate PRTase N-terminal domain-like"/>
    <property type="match status" value="1"/>
</dbReference>
<dbReference type="Gene3D" id="3.20.140.10">
    <property type="entry name" value="nicotinate phosphoribosyltransferase"/>
    <property type="match status" value="1"/>
</dbReference>
<dbReference type="SUPFAM" id="SSF51690">
    <property type="entry name" value="Nicotinate/Quinolinate PRTase C-terminal domain-like"/>
    <property type="match status" value="1"/>
</dbReference>
<dbReference type="EMBL" id="ALNZ01000011">
    <property type="protein sequence ID" value="EKV57914.1"/>
    <property type="molecule type" value="Genomic_DNA"/>
</dbReference>
<dbReference type="NCBIfam" id="TIGR01514">
    <property type="entry name" value="NAPRTase"/>
    <property type="match status" value="1"/>
</dbReference>
<evidence type="ECO:0000259" key="10">
    <source>
        <dbReference type="Pfam" id="PF17767"/>
    </source>
</evidence>
<dbReference type="Proteomes" id="UP000011663">
    <property type="component" value="Unassembled WGS sequence"/>
</dbReference>
<dbReference type="GO" id="GO:0016757">
    <property type="term" value="F:glycosyltransferase activity"/>
    <property type="evidence" value="ECO:0007669"/>
    <property type="project" value="UniProtKB-KW"/>
</dbReference>
<dbReference type="GO" id="GO:0005829">
    <property type="term" value="C:cytosol"/>
    <property type="evidence" value="ECO:0007669"/>
    <property type="project" value="TreeGrafter"/>
</dbReference>
<dbReference type="EC" id="6.3.4.21" evidence="3 7"/>
<dbReference type="PANTHER" id="PTHR11098:SF1">
    <property type="entry name" value="NICOTINATE PHOSPHORIBOSYLTRANSFERASE"/>
    <property type="match status" value="1"/>
</dbReference>
<evidence type="ECO:0000256" key="3">
    <source>
        <dbReference type="ARBA" id="ARBA00013236"/>
    </source>
</evidence>
<comment type="PTM">
    <text evidence="7 8">Transiently phosphorylated on a His residue during the reaction cycle. Phosphorylation strongly increases the affinity for substrates and increases the rate of nicotinate D-ribonucleotide production. Dephosphorylation regenerates the low-affinity form of the enzyme, leading to product release.</text>
</comment>
<dbReference type="AlphaFoldDB" id="A0A2U4FEB7"/>
<proteinExistence type="inferred from homology"/>
<evidence type="ECO:0000259" key="9">
    <source>
        <dbReference type="Pfam" id="PF04095"/>
    </source>
</evidence>
<dbReference type="NCBIfam" id="NF003704">
    <property type="entry name" value="PRK05321.1"/>
    <property type="match status" value="1"/>
</dbReference>